<keyword evidence="6" id="KW-1185">Reference proteome</keyword>
<dbReference type="EMBL" id="AGFM01000073">
    <property type="protein sequence ID" value="EHJ58583.1"/>
    <property type="molecule type" value="Genomic_DNA"/>
</dbReference>
<organism evidence="5 6">
    <name type="scientific">Novosphingobium pentaromativorans US6-1</name>
    <dbReference type="NCBI Taxonomy" id="1088721"/>
    <lineage>
        <taxon>Bacteria</taxon>
        <taxon>Pseudomonadati</taxon>
        <taxon>Pseudomonadota</taxon>
        <taxon>Alphaproteobacteria</taxon>
        <taxon>Sphingomonadales</taxon>
        <taxon>Sphingomonadaceae</taxon>
        <taxon>Novosphingobium</taxon>
    </lineage>
</organism>
<gene>
    <name evidence="5" type="ORF">NSU_4463</name>
</gene>
<dbReference type="PANTHER" id="PTHR48105">
    <property type="entry name" value="THIOREDOXIN REDUCTASE 1-RELATED-RELATED"/>
    <property type="match status" value="1"/>
</dbReference>
<dbReference type="AlphaFoldDB" id="G6EJE2"/>
<accession>G6EJE2</accession>
<reference evidence="5 6" key="1">
    <citation type="journal article" date="2012" name="J. Bacteriol.">
        <title>Genome sequence of benzo(a)pyrene-degrading bacterium Novosphingobium pentaromativorans US6-1.</title>
        <authorList>
            <person name="Luo Y.R."/>
            <person name="Kang S.G."/>
            <person name="Kim S.J."/>
            <person name="Kim M.R."/>
            <person name="Li N."/>
            <person name="Lee J.H."/>
            <person name="Kwon K.K."/>
        </authorList>
    </citation>
    <scope>NUCLEOTIDE SEQUENCE [LARGE SCALE GENOMIC DNA]</scope>
    <source>
        <strain evidence="5 6">US6-1</strain>
    </source>
</reference>
<dbReference type="PRINTS" id="PR00469">
    <property type="entry name" value="PNDRDTASEII"/>
</dbReference>
<dbReference type="GO" id="GO:0016491">
    <property type="term" value="F:oxidoreductase activity"/>
    <property type="evidence" value="ECO:0007669"/>
    <property type="project" value="UniProtKB-KW"/>
</dbReference>
<dbReference type="InterPro" id="IPR023753">
    <property type="entry name" value="FAD/NAD-binding_dom"/>
</dbReference>
<protein>
    <recommendedName>
        <fullName evidence="1">Thioredoxin reductase</fullName>
    </recommendedName>
</protein>
<dbReference type="Gene3D" id="3.50.50.60">
    <property type="entry name" value="FAD/NAD(P)-binding domain"/>
    <property type="match status" value="2"/>
</dbReference>
<evidence type="ECO:0000313" key="5">
    <source>
        <dbReference type="EMBL" id="EHJ58583.1"/>
    </source>
</evidence>
<evidence type="ECO:0000256" key="1">
    <source>
        <dbReference type="ARBA" id="ARBA00018719"/>
    </source>
</evidence>
<dbReference type="RefSeq" id="WP_007015371.1">
    <property type="nucleotide sequence ID" value="NZ_AGFM01000073.1"/>
</dbReference>
<comment type="caution">
    <text evidence="5">The sequence shown here is derived from an EMBL/GenBank/DDBJ whole genome shotgun (WGS) entry which is preliminary data.</text>
</comment>
<dbReference type="OrthoDB" id="9786503at2"/>
<sequence>MTQDCCDALIIGGGPAGLTAAIYLARYRRRVVVVDEGHSRAKWIPLSHNHAGFPDGIGGEDLLLRMRAQAERYGATIRAGRVDVIEGSADAFAARGEGLSISARQILIATGVENRRPEMNEDTHRDALDRGLLRYCPVCDGFEASHQSIGVIGADTHGVAEALFLRTFSDRITLLAHQSTELDDSDRESLSHAGIVVASSTLDRLDFSGDQVVVHLIDDTELRFDTIYPALGSDTNNALARQLDVELSDDRCIVVDTKQRASMEGVYAAGDIVMALDQISVAMGHAAVAATAMHNDLRNRDGQTPAEKGDH</sequence>
<feature type="domain" description="FAD/NAD(P)-binding" evidence="4">
    <location>
        <begin position="7"/>
        <end position="286"/>
    </location>
</feature>
<evidence type="ECO:0000256" key="2">
    <source>
        <dbReference type="ARBA" id="ARBA00022630"/>
    </source>
</evidence>
<dbReference type="PATRIC" id="fig|1088721.3.peg.4396"/>
<dbReference type="PRINTS" id="PR00368">
    <property type="entry name" value="FADPNR"/>
</dbReference>
<proteinExistence type="predicted"/>
<dbReference type="InterPro" id="IPR050097">
    <property type="entry name" value="Ferredoxin-NADP_redctase_2"/>
</dbReference>
<name>G6EJE2_9SPHN</name>
<keyword evidence="2" id="KW-0285">Flavoprotein</keyword>
<dbReference type="eggNOG" id="COG0492">
    <property type="taxonomic scope" value="Bacteria"/>
</dbReference>
<dbReference type="Proteomes" id="UP000004030">
    <property type="component" value="Unassembled WGS sequence"/>
</dbReference>
<evidence type="ECO:0000259" key="4">
    <source>
        <dbReference type="Pfam" id="PF07992"/>
    </source>
</evidence>
<dbReference type="InterPro" id="IPR036188">
    <property type="entry name" value="FAD/NAD-bd_sf"/>
</dbReference>
<dbReference type="SUPFAM" id="SSF51905">
    <property type="entry name" value="FAD/NAD(P)-binding domain"/>
    <property type="match status" value="1"/>
</dbReference>
<evidence type="ECO:0000256" key="3">
    <source>
        <dbReference type="ARBA" id="ARBA00023002"/>
    </source>
</evidence>
<dbReference type="Pfam" id="PF07992">
    <property type="entry name" value="Pyr_redox_2"/>
    <property type="match status" value="1"/>
</dbReference>
<dbReference type="KEGG" id="npn:JI59_23250"/>
<keyword evidence="3" id="KW-0560">Oxidoreductase</keyword>
<evidence type="ECO:0000313" key="6">
    <source>
        <dbReference type="Proteomes" id="UP000004030"/>
    </source>
</evidence>